<evidence type="ECO:0000313" key="6">
    <source>
        <dbReference type="EMBL" id="GMN52953.1"/>
    </source>
</evidence>
<comment type="caution">
    <text evidence="6">The sequence shown here is derived from an EMBL/GenBank/DDBJ whole genome shotgun (WGS) entry which is preliminary data.</text>
</comment>
<dbReference type="GO" id="GO:0008270">
    <property type="term" value="F:zinc ion binding"/>
    <property type="evidence" value="ECO:0007669"/>
    <property type="project" value="UniProtKB-KW"/>
</dbReference>
<feature type="zinc finger region" description="FLZ-type" evidence="4">
    <location>
        <begin position="172"/>
        <end position="215"/>
    </location>
</feature>
<evidence type="ECO:0000256" key="3">
    <source>
        <dbReference type="ARBA" id="ARBA00022771"/>
    </source>
</evidence>
<evidence type="ECO:0000256" key="1">
    <source>
        <dbReference type="ARBA" id="ARBA00009374"/>
    </source>
</evidence>
<gene>
    <name evidence="6" type="ORF">TIFTF001_022099</name>
</gene>
<dbReference type="Pfam" id="PF04570">
    <property type="entry name" value="zf-FLZ"/>
    <property type="match status" value="1"/>
</dbReference>
<evidence type="ECO:0000256" key="4">
    <source>
        <dbReference type="PROSITE-ProRule" id="PRU01131"/>
    </source>
</evidence>
<protein>
    <recommendedName>
        <fullName evidence="5">FLZ-type domain-containing protein</fullName>
    </recommendedName>
</protein>
<accession>A0AA88ADX6</accession>
<dbReference type="EMBL" id="BTGU01000044">
    <property type="protein sequence ID" value="GMN52953.1"/>
    <property type="molecule type" value="Genomic_DNA"/>
</dbReference>
<organism evidence="6 7">
    <name type="scientific">Ficus carica</name>
    <name type="common">Common fig</name>
    <dbReference type="NCBI Taxonomy" id="3494"/>
    <lineage>
        <taxon>Eukaryota</taxon>
        <taxon>Viridiplantae</taxon>
        <taxon>Streptophyta</taxon>
        <taxon>Embryophyta</taxon>
        <taxon>Tracheophyta</taxon>
        <taxon>Spermatophyta</taxon>
        <taxon>Magnoliopsida</taxon>
        <taxon>eudicotyledons</taxon>
        <taxon>Gunneridae</taxon>
        <taxon>Pentapetalae</taxon>
        <taxon>rosids</taxon>
        <taxon>fabids</taxon>
        <taxon>Rosales</taxon>
        <taxon>Moraceae</taxon>
        <taxon>Ficeae</taxon>
        <taxon>Ficus</taxon>
    </lineage>
</organism>
<keyword evidence="3" id="KW-0863">Zinc-finger</keyword>
<dbReference type="AlphaFoldDB" id="A0AA88ADX6"/>
<comment type="similarity">
    <text evidence="1">Belongs to the FLZ family.</text>
</comment>
<dbReference type="PANTHER" id="PTHR47208:SF5">
    <property type="entry name" value="FCS-LIKE ZINC FINGER 12-RELATED"/>
    <property type="match status" value="1"/>
</dbReference>
<dbReference type="InterPro" id="IPR044604">
    <property type="entry name" value="FLZ12/13/14"/>
</dbReference>
<keyword evidence="7" id="KW-1185">Reference proteome</keyword>
<dbReference type="PROSITE" id="PS51795">
    <property type="entry name" value="ZF_FLZ"/>
    <property type="match status" value="1"/>
</dbReference>
<dbReference type="Proteomes" id="UP001187192">
    <property type="component" value="Unassembled WGS sequence"/>
</dbReference>
<keyword evidence="3" id="KW-0862">Zinc</keyword>
<evidence type="ECO:0000259" key="5">
    <source>
        <dbReference type="PROSITE" id="PS51795"/>
    </source>
</evidence>
<proteinExistence type="inferred from homology"/>
<dbReference type="PANTHER" id="PTHR47208">
    <property type="entry name" value="OS02G0174800 PROTEIN"/>
    <property type="match status" value="1"/>
</dbReference>
<evidence type="ECO:0000313" key="7">
    <source>
        <dbReference type="Proteomes" id="UP001187192"/>
    </source>
</evidence>
<dbReference type="InterPro" id="IPR007650">
    <property type="entry name" value="Zf-FLZ_dom"/>
</dbReference>
<evidence type="ECO:0000256" key="2">
    <source>
        <dbReference type="ARBA" id="ARBA00022723"/>
    </source>
</evidence>
<feature type="domain" description="FLZ-type" evidence="5">
    <location>
        <begin position="172"/>
        <end position="215"/>
    </location>
</feature>
<sequence>MIGKLSELLVSGHRGGGFLDVGTSPRGPLDLKMQSPRGLKNYDLGGVGLGIVAALDKSGGDYGRDVLPKYAICSSNHTRSTPIPVNYATGDRFSAASRGCDKEFEDDSCEDYTYVTCHGPNNKSFTKVYYGGGDNYNGRSRRSNQTNDFGIFNLPTTTTRCPDEFSTFPTSDFLSCCHLCRKKLDGKDIYMYRGEKAFCSSECRSSQIMIDERKEQQCRSEASRSVDVVSSSSYSRGQIFFSTGIVAI</sequence>
<keyword evidence="2" id="KW-0479">Metal-binding</keyword>
<reference evidence="6" key="1">
    <citation type="submission" date="2023-07" db="EMBL/GenBank/DDBJ databases">
        <title>draft genome sequence of fig (Ficus carica).</title>
        <authorList>
            <person name="Takahashi T."/>
            <person name="Nishimura K."/>
        </authorList>
    </citation>
    <scope>NUCLEOTIDE SEQUENCE</scope>
</reference>
<name>A0AA88ADX6_FICCA</name>